<dbReference type="AlphaFoldDB" id="A0A0N7MM51"/>
<gene>
    <name evidence="1" type="ORF">LAQU0_S14e00606g</name>
</gene>
<keyword evidence="2" id="KW-1185">Reference proteome</keyword>
<reference evidence="2" key="1">
    <citation type="submission" date="2015-10" db="EMBL/GenBank/DDBJ databases">
        <authorList>
            <person name="Devillers H."/>
        </authorList>
    </citation>
    <scope>NUCLEOTIDE SEQUENCE [LARGE SCALE GENOMIC DNA]</scope>
</reference>
<dbReference type="Proteomes" id="UP000236544">
    <property type="component" value="Unassembled WGS sequence"/>
</dbReference>
<dbReference type="EMBL" id="LN890536">
    <property type="protein sequence ID" value="CUS24121.1"/>
    <property type="molecule type" value="Genomic_DNA"/>
</dbReference>
<dbReference type="InterPro" id="IPR058940">
    <property type="entry name" value="mS26_fungi"/>
</dbReference>
<accession>A0A0N7MM51</accession>
<dbReference type="OrthoDB" id="5223508at2759"/>
<name>A0A0N7MM51_9SACH</name>
<dbReference type="Pfam" id="PF26163">
    <property type="entry name" value="mS26"/>
    <property type="match status" value="1"/>
</dbReference>
<dbReference type="CDD" id="cd23703">
    <property type="entry name" value="mS26_PET12"/>
    <property type="match status" value="1"/>
</dbReference>
<sequence>MGKGAAKFGFQSGLLPTARSILKNPTIKQTAVIQEVKAPKPKGPHGVGYAKNITHPKGSHRSSPEVKFIDVEELISKTVSEPQHANIPKTTQQEARLHKAQLRRSYLSESFRNEEKRLLNQERLLQEKEIAHAEERQKELSALNETRFSDLTIPTMEKTLQGPLMRQRLPEEKKLLDMKRKHNRDLQQFKAKERKLEKLLKLFHVTDHFIVTEDQLLKKIDEVFANEASEALRTKLSVGASRPRSRSEKEIGDALFGSLGGGEFVGLPTVKEYVSGEMHTFANEVEDRNKQLLQQKKENLDTIL</sequence>
<proteinExistence type="predicted"/>
<evidence type="ECO:0000313" key="2">
    <source>
        <dbReference type="Proteomes" id="UP000236544"/>
    </source>
</evidence>
<protein>
    <submittedName>
        <fullName evidence="1">LAQU0S14e00606g1_1</fullName>
    </submittedName>
</protein>
<organism evidence="1 2">
    <name type="scientific">Lachancea quebecensis</name>
    <dbReference type="NCBI Taxonomy" id="1654605"/>
    <lineage>
        <taxon>Eukaryota</taxon>
        <taxon>Fungi</taxon>
        <taxon>Dikarya</taxon>
        <taxon>Ascomycota</taxon>
        <taxon>Saccharomycotina</taxon>
        <taxon>Saccharomycetes</taxon>
        <taxon>Saccharomycetales</taxon>
        <taxon>Saccharomycetaceae</taxon>
        <taxon>Lachancea</taxon>
    </lineage>
</organism>
<evidence type="ECO:0000313" key="1">
    <source>
        <dbReference type="EMBL" id="CUS24121.1"/>
    </source>
</evidence>